<keyword evidence="3" id="KW-1185">Reference proteome</keyword>
<dbReference type="SUPFAM" id="SSF53474">
    <property type="entry name" value="alpha/beta-Hydrolases"/>
    <property type="match status" value="1"/>
</dbReference>
<comment type="caution">
    <text evidence="2">The sequence shown here is derived from an EMBL/GenBank/DDBJ whole genome shotgun (WGS) entry which is preliminary data.</text>
</comment>
<dbReference type="PANTHER" id="PTHR23024:SF589">
    <property type="entry name" value="CARBOXYLESTERASE 17-RELATED"/>
    <property type="match status" value="1"/>
</dbReference>
<dbReference type="EMBL" id="JAMFTS010000001">
    <property type="protein sequence ID" value="KAJ4817975.1"/>
    <property type="molecule type" value="Genomic_DNA"/>
</dbReference>
<protein>
    <recommendedName>
        <fullName evidence="1">Alpha/beta hydrolase fold-3 domain-containing protein</fullName>
    </recommendedName>
</protein>
<dbReference type="InterPro" id="IPR013094">
    <property type="entry name" value="AB_hydrolase_3"/>
</dbReference>
<sequence>MEKDPDTIVEHDLFPFIRIYKSGRLERLLGTSVVPAGTDPVTGVISKDVQINPTTGVSARLYVPPHIPSHAKLPILVYFHGGGFVIETAASPTYHNYLNSLVSNARILVVSVEYRRAPEHPLPAAYDDCWEVLAWTASGSCPDEWVSVYADLGRVYLGGDSAGGNVTHHMAVKAASQGIKIKGLILCHPWFGGSGSIGSEPEDPVKKENSLKFWRFVYPATTGLDDLFMNPMAKEERMDSVYKCEKVLVAVAQKDGLRDRGKLYYDRLNEAVLSGKWDGRVEFYEAEGEDHVFYLHNSSCDKAGEMMQMVVFKLDMAGTTEGLYDYCRLAVVYFVIRYGFHLSLNYM</sequence>
<dbReference type="AlphaFoldDB" id="A0AAV8HMW8"/>
<dbReference type="PANTHER" id="PTHR23024">
    <property type="entry name" value="ARYLACETAMIDE DEACETYLASE"/>
    <property type="match status" value="1"/>
</dbReference>
<dbReference type="InterPro" id="IPR029058">
    <property type="entry name" value="AB_hydrolase_fold"/>
</dbReference>
<dbReference type="GO" id="GO:0016787">
    <property type="term" value="F:hydrolase activity"/>
    <property type="evidence" value="ECO:0007669"/>
    <property type="project" value="InterPro"/>
</dbReference>
<dbReference type="Gene3D" id="3.40.50.1820">
    <property type="entry name" value="alpha/beta hydrolase"/>
    <property type="match status" value="1"/>
</dbReference>
<accession>A0AAV8HMW8</accession>
<dbReference type="Pfam" id="PF07859">
    <property type="entry name" value="Abhydrolase_3"/>
    <property type="match status" value="1"/>
</dbReference>
<name>A0AAV8HMW8_9POAL</name>
<evidence type="ECO:0000313" key="2">
    <source>
        <dbReference type="EMBL" id="KAJ4817975.1"/>
    </source>
</evidence>
<gene>
    <name evidence="2" type="ORF">LUZ62_030541</name>
</gene>
<feature type="domain" description="Alpha/beta hydrolase fold-3" evidence="1">
    <location>
        <begin position="76"/>
        <end position="294"/>
    </location>
</feature>
<dbReference type="Proteomes" id="UP001140206">
    <property type="component" value="Chromosome 1"/>
</dbReference>
<reference evidence="2" key="1">
    <citation type="submission" date="2022-08" db="EMBL/GenBank/DDBJ databases">
        <authorList>
            <person name="Marques A."/>
        </authorList>
    </citation>
    <scope>NUCLEOTIDE SEQUENCE</scope>
    <source>
        <strain evidence="2">RhyPub2mFocal</strain>
        <tissue evidence="2">Leaves</tissue>
    </source>
</reference>
<evidence type="ECO:0000313" key="3">
    <source>
        <dbReference type="Proteomes" id="UP001140206"/>
    </source>
</evidence>
<proteinExistence type="predicted"/>
<evidence type="ECO:0000259" key="1">
    <source>
        <dbReference type="Pfam" id="PF07859"/>
    </source>
</evidence>
<organism evidence="2 3">
    <name type="scientific">Rhynchospora pubera</name>
    <dbReference type="NCBI Taxonomy" id="906938"/>
    <lineage>
        <taxon>Eukaryota</taxon>
        <taxon>Viridiplantae</taxon>
        <taxon>Streptophyta</taxon>
        <taxon>Embryophyta</taxon>
        <taxon>Tracheophyta</taxon>
        <taxon>Spermatophyta</taxon>
        <taxon>Magnoliopsida</taxon>
        <taxon>Liliopsida</taxon>
        <taxon>Poales</taxon>
        <taxon>Cyperaceae</taxon>
        <taxon>Cyperoideae</taxon>
        <taxon>Rhynchosporeae</taxon>
        <taxon>Rhynchospora</taxon>
    </lineage>
</organism>
<dbReference type="InterPro" id="IPR050466">
    <property type="entry name" value="Carboxylest/Gibb_receptor"/>
</dbReference>